<dbReference type="Ensembl" id="ENSLACT00000016306.1">
    <property type="protein sequence ID" value="ENSLACP00000016194.1"/>
    <property type="gene ID" value="ENSLACG00000014265.1"/>
</dbReference>
<dbReference type="Bgee" id="ENSLACG00000014265">
    <property type="expression patterns" value="Expressed in post-anal tail muscle and 4 other cell types or tissues"/>
</dbReference>
<name>H3B2S3_LATCH</name>
<feature type="compositionally biased region" description="Low complexity" evidence="3">
    <location>
        <begin position="645"/>
        <end position="662"/>
    </location>
</feature>
<dbReference type="STRING" id="7897.ENSLACP00000016194"/>
<proteinExistence type="predicted"/>
<dbReference type="SUPFAM" id="SSF50729">
    <property type="entry name" value="PH domain-like"/>
    <property type="match status" value="2"/>
</dbReference>
<keyword evidence="1" id="KW-0597">Phosphoprotein</keyword>
<dbReference type="OMA" id="PASEYMN"/>
<dbReference type="PROSITE" id="PS51064">
    <property type="entry name" value="IRS_PTB"/>
    <property type="match status" value="1"/>
</dbReference>
<feature type="compositionally biased region" description="Basic and acidic residues" evidence="3">
    <location>
        <begin position="454"/>
        <end position="464"/>
    </location>
</feature>
<dbReference type="EMBL" id="AFYH01105268">
    <property type="status" value="NOT_ANNOTATED_CDS"/>
    <property type="molecule type" value="Genomic_DNA"/>
</dbReference>
<dbReference type="Pfam" id="PF00169">
    <property type="entry name" value="PH"/>
    <property type="match status" value="1"/>
</dbReference>
<reference evidence="6" key="2">
    <citation type="submission" date="2025-08" db="UniProtKB">
        <authorList>
            <consortium name="Ensembl"/>
        </authorList>
    </citation>
    <scope>IDENTIFICATION</scope>
</reference>
<feature type="compositionally biased region" description="Polar residues" evidence="3">
    <location>
        <begin position="246"/>
        <end position="256"/>
    </location>
</feature>
<accession>H3B2S3</accession>
<dbReference type="Proteomes" id="UP000008672">
    <property type="component" value="Unassembled WGS sequence"/>
</dbReference>
<keyword evidence="7" id="KW-1185">Reference proteome</keyword>
<dbReference type="PANTHER" id="PTHR10614:SF9">
    <property type="entry name" value="INSULIN RECEPTOR SUBSTRATE 1-B ISOFORM X1"/>
    <property type="match status" value="1"/>
</dbReference>
<dbReference type="InterPro" id="IPR011993">
    <property type="entry name" value="PH-like_dom_sf"/>
</dbReference>
<evidence type="ECO:0008006" key="8">
    <source>
        <dbReference type="Google" id="ProtNLM"/>
    </source>
</evidence>
<dbReference type="HOGENOM" id="CLU_004902_2_0_1"/>
<dbReference type="InterPro" id="IPR001849">
    <property type="entry name" value="PH_domain"/>
</dbReference>
<feature type="region of interest" description="Disordered" evidence="3">
    <location>
        <begin position="441"/>
        <end position="532"/>
    </location>
</feature>
<dbReference type="CDD" id="cd01204">
    <property type="entry name" value="PTB_IRS"/>
    <property type="match status" value="1"/>
</dbReference>
<feature type="domain" description="IRS-type PTB" evidence="5">
    <location>
        <begin position="137"/>
        <end position="241"/>
    </location>
</feature>
<organism evidence="6 7">
    <name type="scientific">Latimeria chalumnae</name>
    <name type="common">Coelacanth</name>
    <dbReference type="NCBI Taxonomy" id="7897"/>
    <lineage>
        <taxon>Eukaryota</taxon>
        <taxon>Metazoa</taxon>
        <taxon>Chordata</taxon>
        <taxon>Craniata</taxon>
        <taxon>Vertebrata</taxon>
        <taxon>Euteleostomi</taxon>
        <taxon>Coelacanthiformes</taxon>
        <taxon>Coelacanthidae</taxon>
        <taxon>Latimeria</taxon>
    </lineage>
</organism>
<feature type="region of interest" description="Disordered" evidence="3">
    <location>
        <begin position="579"/>
        <end position="611"/>
    </location>
</feature>
<dbReference type="PROSITE" id="PS50003">
    <property type="entry name" value="PH_DOMAIN"/>
    <property type="match status" value="1"/>
</dbReference>
<evidence type="ECO:0000313" key="7">
    <source>
        <dbReference type="Proteomes" id="UP000008672"/>
    </source>
</evidence>
<dbReference type="SMART" id="SM00233">
    <property type="entry name" value="PH"/>
    <property type="match status" value="1"/>
</dbReference>
<reference evidence="7" key="1">
    <citation type="submission" date="2011-08" db="EMBL/GenBank/DDBJ databases">
        <title>The draft genome of Latimeria chalumnae.</title>
        <authorList>
            <person name="Di Palma F."/>
            <person name="Alfoldi J."/>
            <person name="Johnson J."/>
            <person name="Berlin A."/>
            <person name="Gnerre S."/>
            <person name="Jaffe D."/>
            <person name="MacCallum I."/>
            <person name="Young S."/>
            <person name="Walker B.J."/>
            <person name="Lander E."/>
            <person name="Lindblad-Toh K."/>
        </authorList>
    </citation>
    <scope>NUCLEOTIDE SEQUENCE [LARGE SCALE GENOMIC DNA]</scope>
    <source>
        <strain evidence="7">Wild caught</strain>
    </source>
</reference>
<dbReference type="EMBL" id="AFYH01105264">
    <property type="status" value="NOT_ANNOTATED_CDS"/>
    <property type="molecule type" value="Genomic_DNA"/>
</dbReference>
<feature type="compositionally biased region" description="Polar residues" evidence="3">
    <location>
        <begin position="316"/>
        <end position="330"/>
    </location>
</feature>
<dbReference type="CDD" id="cd01257">
    <property type="entry name" value="PH_IRS"/>
    <property type="match status" value="1"/>
</dbReference>
<dbReference type="GO" id="GO:0043548">
    <property type="term" value="F:phosphatidylinositol 3-kinase binding"/>
    <property type="evidence" value="ECO:0007669"/>
    <property type="project" value="TreeGrafter"/>
</dbReference>
<keyword evidence="2" id="KW-0807">Transducer</keyword>
<dbReference type="Pfam" id="PF02174">
    <property type="entry name" value="IRS"/>
    <property type="match status" value="1"/>
</dbReference>
<dbReference type="InterPro" id="IPR002404">
    <property type="entry name" value="IRS_PTB"/>
</dbReference>
<dbReference type="AlphaFoldDB" id="H3B2S3"/>
<dbReference type="SMART" id="SM01244">
    <property type="entry name" value="IRS"/>
    <property type="match status" value="1"/>
</dbReference>
<dbReference type="FunFam" id="2.30.29.30:FF:000029">
    <property type="entry name" value="Insulin receptor substrate 1"/>
    <property type="match status" value="1"/>
</dbReference>
<feature type="compositionally biased region" description="Basic and acidic residues" evidence="3">
    <location>
        <begin position="513"/>
        <end position="524"/>
    </location>
</feature>
<reference evidence="6" key="3">
    <citation type="submission" date="2025-09" db="UniProtKB">
        <authorList>
            <consortium name="Ensembl"/>
        </authorList>
    </citation>
    <scope>IDENTIFICATION</scope>
</reference>
<dbReference type="GeneTree" id="ENSGT00940000161579"/>
<sequence length="1006" mass="109651">LASDPSYSDVRKCGYLRKQKSMHKRYFVLRAPSPGGPSRLEYYENEKKFKSKSSLPKKSLNLETCLNINKRADAKNKFLIVVYSREDSFTIAAEAEQEQQSWFQAMVELQSRIKGTLSNTKFLEGSNYGVAVPGPTFKEVWQVSLRPKGLGQAKNLVGIYRLCLTDKTINFVKLNSDAAAVVLQLMNIRRCGHSENYFFIEVGRSAVTGPGEFWMQVEDSVVAQNMHETILEAMKAMSEEFRLRNKSQSLSSNPISVPSRRHHANPPPSQVGFSRRSRSETVNTSPAPKHNFQRVRTCSDGNGSASRPASEDGSPANLTPTLGPKTQKNQGVPKLHPPLNHTKSTPVTSVCSPLVPSPVSLSSSSTSGHGSDCMYTQASSNSVSESPSDYGFISSDEYGSSPSDLRNACFDRSVTPELLNYLPPSLEDNYIVMGKLASVVQEGQCQRGPLRRASSREGEMDRTLSKRASLPPLSLGKLTPSLPRRRASRESFTGPPKAAGSSYPEGIDLPDGPQRENGKQENRTDNGYMSMLPGVVPSQQIVSTRSEASGYMVMSPNGSCSPDNTSYSRSWINAEKLSVGSNDSKMSGSDYMNMSPLSRSASSTPPESSLQMVEEAPKMVYAYYSLPRSYKHTAAQFEDTKPNTSMTSSQLSNSSSASSDSLSEQEIGHAAFPPVRKESPAQRRGKFRRPVSLFVDVSKASTLPRVREAPLPQDLKDSGEYVSIEFRGTLPSALTLPRLFRPTSCIGGFHELPTVPPASEYMNMDLGPTIFPRYGDMPLSTTEPKRKAYGGMSYSSMDVKVGDPCPLVLGSPTFSDYTEMVFSVGAETPKSASPKEPETMVRGDVSGNSLMDHVSDITFSIPKLSPNDGPRVVRADPIGRRRHCSETFLSVPTTVASVSLPFADHAKRHSSASFENVWAKDAGSAGTASLEDWPGTVPRHPPAACEQGLNYIDLDLVKDSNMEGGSLQSGSFGQVHGGTGSGCLNMYASIDFHKSEELNSHKTNKD</sequence>
<dbReference type="GO" id="GO:0008286">
    <property type="term" value="P:insulin receptor signaling pathway"/>
    <property type="evidence" value="ECO:0007669"/>
    <property type="project" value="InterPro"/>
</dbReference>
<evidence type="ECO:0000256" key="2">
    <source>
        <dbReference type="ARBA" id="ARBA00023224"/>
    </source>
</evidence>
<dbReference type="GO" id="GO:0005886">
    <property type="term" value="C:plasma membrane"/>
    <property type="evidence" value="ECO:0007669"/>
    <property type="project" value="TreeGrafter"/>
</dbReference>
<dbReference type="EMBL" id="AFYH01105265">
    <property type="status" value="NOT_ANNOTATED_CDS"/>
    <property type="molecule type" value="Genomic_DNA"/>
</dbReference>
<feature type="region of interest" description="Disordered" evidence="3">
    <location>
        <begin position="244"/>
        <end position="349"/>
    </location>
</feature>
<feature type="domain" description="PH" evidence="4">
    <location>
        <begin position="9"/>
        <end position="111"/>
    </location>
</feature>
<feature type="compositionally biased region" description="Polar residues" evidence="3">
    <location>
        <begin position="579"/>
        <end position="597"/>
    </location>
</feature>
<dbReference type="eggNOG" id="ENOG502QUNU">
    <property type="taxonomic scope" value="Eukaryota"/>
</dbReference>
<feature type="compositionally biased region" description="Polar residues" evidence="3">
    <location>
        <begin position="294"/>
        <end position="307"/>
    </location>
</feature>
<dbReference type="InParanoid" id="H3B2S3"/>
<dbReference type="InterPro" id="IPR039011">
    <property type="entry name" value="IRS"/>
</dbReference>
<evidence type="ECO:0000256" key="1">
    <source>
        <dbReference type="ARBA" id="ARBA00022553"/>
    </source>
</evidence>
<feature type="region of interest" description="Disordered" evidence="3">
    <location>
        <begin position="640"/>
        <end position="685"/>
    </location>
</feature>
<dbReference type="EMBL" id="AFYH01105266">
    <property type="status" value="NOT_ANNOTATED_CDS"/>
    <property type="molecule type" value="Genomic_DNA"/>
</dbReference>
<protein>
    <recommendedName>
        <fullName evidence="8">Insulin receptor substrate 1</fullName>
    </recommendedName>
</protein>
<dbReference type="PANTHER" id="PTHR10614">
    <property type="entry name" value="INSULIN RECEPTOR SUBSTRATE"/>
    <property type="match status" value="1"/>
</dbReference>
<evidence type="ECO:0000256" key="3">
    <source>
        <dbReference type="SAM" id="MobiDB-lite"/>
    </source>
</evidence>
<dbReference type="GO" id="GO:0005829">
    <property type="term" value="C:cytosol"/>
    <property type="evidence" value="ECO:0007669"/>
    <property type="project" value="TreeGrafter"/>
</dbReference>
<evidence type="ECO:0000259" key="4">
    <source>
        <dbReference type="PROSITE" id="PS50003"/>
    </source>
</evidence>
<evidence type="ECO:0000313" key="6">
    <source>
        <dbReference type="Ensembl" id="ENSLACP00000016194.1"/>
    </source>
</evidence>
<feature type="compositionally biased region" description="Low complexity" evidence="3">
    <location>
        <begin position="598"/>
        <end position="609"/>
    </location>
</feature>
<dbReference type="EMBL" id="AFYH01105267">
    <property type="status" value="NOT_ANNOTATED_CDS"/>
    <property type="molecule type" value="Genomic_DNA"/>
</dbReference>
<dbReference type="Gene3D" id="2.30.29.30">
    <property type="entry name" value="Pleckstrin-homology domain (PH domain)/Phosphotyrosine-binding domain (PTB)"/>
    <property type="match status" value="2"/>
</dbReference>
<dbReference type="SMART" id="SM00310">
    <property type="entry name" value="PTBI"/>
    <property type="match status" value="1"/>
</dbReference>
<evidence type="ECO:0000259" key="5">
    <source>
        <dbReference type="PROSITE" id="PS51064"/>
    </source>
</evidence>
<dbReference type="GO" id="GO:0005158">
    <property type="term" value="F:insulin receptor binding"/>
    <property type="evidence" value="ECO:0007669"/>
    <property type="project" value="InterPro"/>
</dbReference>
<dbReference type="PRINTS" id="PR00628">
    <property type="entry name" value="INSULINRSI"/>
</dbReference>